<sequence length="566" mass="59529">MNMLTRRVSPLVLLLGPGLALVACGDSSAEDGVVEGGATQLSAEAGETESGDESGSGDGDSGDGDGDSGDGDGDSGDGDESGMTLFDLSPTPDQGGDSGGPSCTVDEGELDAIPPCEESATAGSFDPEVQWEWFGEGLHVNAITTPLVANLTDDNDDDAVDLCDVPDVVVMTHDGLNNAPERLWVLDGATGEVHWDLELGLTFSQVPAIGDVDDDGLPEIVAGTSQNQLVILSHDGMVQSQVAVPWLSSFRPAFGLADFDNDGDVEIFLGNGLLDHQGNVIFQKDGEPLNFYHASAAADLDDDGDLELIIGRSAYHHDGSVYYENFNISPSHAQVGDLDDDGLPEVLLSGPDGLSLLEHDGTPTFIHQTPGGDPVASNNWRRPAAIHDFTADGSSEFAVSSANHYNVIRGDFSLVWAAPVADLSGSAGGTAFDFLGDGSAEAIYGDEVSLFVFDDAGEVVVEVPRLSRTTTEYPVVADVDNDGSAELVVVSESDLPGNSATVQVIGDAEDRWVPARRIWNQHTYHVTNVREDATIPAQELPAWDYLNTFRTQAQAEDGVCLPEPEG</sequence>
<keyword evidence="1 3" id="KW-0732">Signal</keyword>
<protein>
    <submittedName>
        <fullName evidence="4">FG-GAP repeat protein</fullName>
    </submittedName>
</protein>
<feature type="signal peptide" evidence="3">
    <location>
        <begin position="1"/>
        <end position="22"/>
    </location>
</feature>
<dbReference type="Proteomes" id="UP000237968">
    <property type="component" value="Unassembled WGS sequence"/>
</dbReference>
<organism evidence="4 5">
    <name type="scientific">Enhygromyxa salina</name>
    <dbReference type="NCBI Taxonomy" id="215803"/>
    <lineage>
        <taxon>Bacteria</taxon>
        <taxon>Pseudomonadati</taxon>
        <taxon>Myxococcota</taxon>
        <taxon>Polyangia</taxon>
        <taxon>Nannocystales</taxon>
        <taxon>Nannocystaceae</taxon>
        <taxon>Enhygromyxa</taxon>
    </lineage>
</organism>
<feature type="region of interest" description="Disordered" evidence="2">
    <location>
        <begin position="29"/>
        <end position="110"/>
    </location>
</feature>
<dbReference type="SUPFAM" id="SSF69318">
    <property type="entry name" value="Integrin alpha N-terminal domain"/>
    <property type="match status" value="2"/>
</dbReference>
<dbReference type="PANTHER" id="PTHR46580:SF2">
    <property type="entry name" value="MAM DOMAIN-CONTAINING PROTEIN"/>
    <property type="match status" value="1"/>
</dbReference>
<accession>A0A2S9XF36</accession>
<dbReference type="PANTHER" id="PTHR46580">
    <property type="entry name" value="SENSOR KINASE-RELATED"/>
    <property type="match status" value="1"/>
</dbReference>
<proteinExistence type="predicted"/>
<evidence type="ECO:0000313" key="4">
    <source>
        <dbReference type="EMBL" id="PRP91457.1"/>
    </source>
</evidence>
<keyword evidence="5" id="KW-1185">Reference proteome</keyword>
<dbReference type="EMBL" id="PVNK01000242">
    <property type="protein sequence ID" value="PRP91457.1"/>
    <property type="molecule type" value="Genomic_DNA"/>
</dbReference>
<name>A0A2S9XF36_9BACT</name>
<gene>
    <name evidence="4" type="ORF">ENSA5_55740</name>
</gene>
<evidence type="ECO:0000256" key="2">
    <source>
        <dbReference type="SAM" id="MobiDB-lite"/>
    </source>
</evidence>
<feature type="chain" id="PRO_5015512054" evidence="3">
    <location>
        <begin position="23"/>
        <end position="566"/>
    </location>
</feature>
<evidence type="ECO:0000313" key="5">
    <source>
        <dbReference type="Proteomes" id="UP000237968"/>
    </source>
</evidence>
<dbReference type="InterPro" id="IPR028994">
    <property type="entry name" value="Integrin_alpha_N"/>
</dbReference>
<evidence type="ECO:0000256" key="3">
    <source>
        <dbReference type="SAM" id="SignalP"/>
    </source>
</evidence>
<dbReference type="PROSITE" id="PS51257">
    <property type="entry name" value="PROKAR_LIPOPROTEIN"/>
    <property type="match status" value="1"/>
</dbReference>
<reference evidence="4 5" key="1">
    <citation type="submission" date="2018-03" db="EMBL/GenBank/DDBJ databases">
        <title>Draft Genome Sequences of the Obligatory Marine Myxobacteria Enhygromyxa salina SWB005.</title>
        <authorList>
            <person name="Poehlein A."/>
            <person name="Moghaddam J.A."/>
            <person name="Harms H."/>
            <person name="Alanjari M."/>
            <person name="Koenig G.M."/>
            <person name="Daniel R."/>
            <person name="Schaeberle T.F."/>
        </authorList>
    </citation>
    <scope>NUCLEOTIDE SEQUENCE [LARGE SCALE GENOMIC DNA]</scope>
    <source>
        <strain evidence="4 5">SWB005</strain>
    </source>
</reference>
<feature type="compositionally biased region" description="Acidic residues" evidence="2">
    <location>
        <begin position="60"/>
        <end position="80"/>
    </location>
</feature>
<dbReference type="AlphaFoldDB" id="A0A2S9XF36"/>
<dbReference type="Pfam" id="PF13517">
    <property type="entry name" value="FG-GAP_3"/>
    <property type="match status" value="1"/>
</dbReference>
<evidence type="ECO:0000256" key="1">
    <source>
        <dbReference type="ARBA" id="ARBA00022729"/>
    </source>
</evidence>
<comment type="caution">
    <text evidence="4">The sequence shown here is derived from an EMBL/GenBank/DDBJ whole genome shotgun (WGS) entry which is preliminary data.</text>
</comment>
<dbReference type="InterPro" id="IPR013517">
    <property type="entry name" value="FG-GAP"/>
</dbReference>